<feature type="compositionally biased region" description="Polar residues" evidence="1">
    <location>
        <begin position="20"/>
        <end position="47"/>
    </location>
</feature>
<feature type="region of interest" description="Disordered" evidence="1">
    <location>
        <begin position="1"/>
        <end position="76"/>
    </location>
</feature>
<sequence length="794" mass="88696">MAQHDIELQERLSLPDMRSSIETSNDSDQVSQPRPSYASHRSSQYRRASQAAEDEAQSLIPPVSHQGSSHTNQNTQYASGYRSDLHIPVNQQHMGKPKKVLETSWLRFFQTWPVHALAISSTVGITYVGSRHRFWYPEDGSFALRRQWSHDDMSIPLQLTAKVHEIVIVFSLSAMALSMFRRRLVGDGVRLGFLTGCYRVGDLNYLISSSFWRQGLDRDRPWEVLLCGFLVFATLMSTVVGPVSAVLLIPALDWFEYESGTAFSNITSPIIYRVERDRAWPTVMTAENDPMRIGRCVNGYGIYMSLCPAAGFRELNEWVKDWAATGLNNSLTFQSTTADIVRRLRHTQTAEKPSVVLSTTPSEFLMHSIGLFQNYIPGGEVGDISGKGKPQYRLNTKGATDSSYPSSAKLFQPLVQSTCKMYDKDIFKEPNFTAVYPTNELNCMGDEDCRDRQQNPRNLKLNGSIFEDERGEGGNVIITSYFLHDNVSSPVVHLAGQFPEASVGRPNHNVFLCNMVASWIPAEFNITQVESDELMSSLSSNESMRNALQGARPEVEFSKSPVAGGDSDAAAEGFLAKVFGAYLTEALARVSMGYDTVVKRHPNENGLVYANLNYQHHPDLAMNSITKVNESYVHVDETKETLHMSLDYCDKHYFESWLPIALEAERYGYGTGKNNKTLHFAQAIMGIYLGIVALYVAAITVGHLLEFCRVPWRSGHPISVVNVAAWPDQQELVILALKTPAPDGLPDAGAGVTSTKTWEKVVQARADEQARVQLVLRDKEKAPRLRKVGSGLYY</sequence>
<feature type="compositionally biased region" description="Basic and acidic residues" evidence="1">
    <location>
        <begin position="1"/>
        <end position="10"/>
    </location>
</feature>
<protein>
    <submittedName>
        <fullName evidence="3">Uncharacterized protein</fullName>
    </submittedName>
</protein>
<evidence type="ECO:0000256" key="2">
    <source>
        <dbReference type="SAM" id="Phobius"/>
    </source>
</evidence>
<organism evidence="3 4">
    <name type="scientific">Apiospora saccharicola</name>
    <dbReference type="NCBI Taxonomy" id="335842"/>
    <lineage>
        <taxon>Eukaryota</taxon>
        <taxon>Fungi</taxon>
        <taxon>Dikarya</taxon>
        <taxon>Ascomycota</taxon>
        <taxon>Pezizomycotina</taxon>
        <taxon>Sordariomycetes</taxon>
        <taxon>Xylariomycetidae</taxon>
        <taxon>Amphisphaeriales</taxon>
        <taxon>Apiosporaceae</taxon>
        <taxon>Apiospora</taxon>
    </lineage>
</organism>
<keyword evidence="4" id="KW-1185">Reference proteome</keyword>
<keyword evidence="2" id="KW-0812">Transmembrane</keyword>
<keyword evidence="2" id="KW-1133">Transmembrane helix</keyword>
<comment type="caution">
    <text evidence="3">The sequence shown here is derived from an EMBL/GenBank/DDBJ whole genome shotgun (WGS) entry which is preliminary data.</text>
</comment>
<proteinExistence type="predicted"/>
<feature type="compositionally biased region" description="Polar residues" evidence="1">
    <location>
        <begin position="65"/>
        <end position="76"/>
    </location>
</feature>
<reference evidence="3 4" key="1">
    <citation type="submission" date="2023-01" db="EMBL/GenBank/DDBJ databases">
        <title>Analysis of 21 Apiospora genomes using comparative genomics revels a genus with tremendous synthesis potential of carbohydrate active enzymes and secondary metabolites.</title>
        <authorList>
            <person name="Sorensen T."/>
        </authorList>
    </citation>
    <scope>NUCLEOTIDE SEQUENCE [LARGE SCALE GENOMIC DNA]</scope>
    <source>
        <strain evidence="3 4">CBS 83171</strain>
    </source>
</reference>
<evidence type="ECO:0000256" key="1">
    <source>
        <dbReference type="SAM" id="MobiDB-lite"/>
    </source>
</evidence>
<name>A0ABR1UXK5_9PEZI</name>
<accession>A0ABR1UXK5</accession>
<dbReference type="Proteomes" id="UP001446871">
    <property type="component" value="Unassembled WGS sequence"/>
</dbReference>
<keyword evidence="2" id="KW-0472">Membrane</keyword>
<gene>
    <name evidence="3" type="ORF">PG996_008321</name>
</gene>
<evidence type="ECO:0000313" key="3">
    <source>
        <dbReference type="EMBL" id="KAK8063669.1"/>
    </source>
</evidence>
<dbReference type="EMBL" id="JAQQWM010000005">
    <property type="protein sequence ID" value="KAK8063669.1"/>
    <property type="molecule type" value="Genomic_DNA"/>
</dbReference>
<evidence type="ECO:0000313" key="4">
    <source>
        <dbReference type="Proteomes" id="UP001446871"/>
    </source>
</evidence>
<feature type="transmembrane region" description="Helical" evidence="2">
    <location>
        <begin position="683"/>
        <end position="705"/>
    </location>
</feature>